<feature type="modified residue" description="4-aspartylphosphate" evidence="2">
    <location>
        <position position="55"/>
    </location>
</feature>
<dbReference type="SMART" id="SM00448">
    <property type="entry name" value="REC"/>
    <property type="match status" value="1"/>
</dbReference>
<evidence type="ECO:0000256" key="2">
    <source>
        <dbReference type="PROSITE-ProRule" id="PRU00169"/>
    </source>
</evidence>
<evidence type="ECO:0000259" key="4">
    <source>
        <dbReference type="PROSITE" id="PS50112"/>
    </source>
</evidence>
<dbReference type="SUPFAM" id="SSF52172">
    <property type="entry name" value="CheY-like"/>
    <property type="match status" value="1"/>
</dbReference>
<evidence type="ECO:0000256" key="1">
    <source>
        <dbReference type="ARBA" id="ARBA00022553"/>
    </source>
</evidence>
<sequence>MQQKKILIVEDEGVVALSLQSILTKMGYTIIGTAITGDEAISLTRDRQPDVILMDIHIKGSSDGIQTAEKINEFSDVPIIYLTAYADDETVARAIKTRSHSYLVKPVNQRELYSNIEFAIYKHRLHDRAGTSRENLELFMTKVKDAGFVIDLKNRILSTNPAAEVLTGYKTEEMKGMNFFDLMNLAPSHRGDAGDETIQRLLALEALDYLAPVATFSTRSGKRRTGVFRTGLVREEKDDHKSIFILVSEIDPADFTKE</sequence>
<dbReference type="Pfam" id="PF00989">
    <property type="entry name" value="PAS"/>
    <property type="match status" value="1"/>
</dbReference>
<dbReference type="CDD" id="cd17534">
    <property type="entry name" value="REC_DC-like"/>
    <property type="match status" value="1"/>
</dbReference>
<dbReference type="Proteomes" id="UP000002408">
    <property type="component" value="Chromosome"/>
</dbReference>
<dbReference type="Gene3D" id="3.30.450.20">
    <property type="entry name" value="PAS domain"/>
    <property type="match status" value="1"/>
</dbReference>
<evidence type="ECO:0000259" key="3">
    <source>
        <dbReference type="PROSITE" id="PS50110"/>
    </source>
</evidence>
<dbReference type="PROSITE" id="PS50110">
    <property type="entry name" value="RESPONSE_REGULATORY"/>
    <property type="match status" value="1"/>
</dbReference>
<name>A7I9B2_METB6</name>
<dbReference type="PROSITE" id="PS50112">
    <property type="entry name" value="PAS"/>
    <property type="match status" value="1"/>
</dbReference>
<dbReference type="Gene3D" id="3.40.50.2300">
    <property type="match status" value="1"/>
</dbReference>
<dbReference type="InterPro" id="IPR011006">
    <property type="entry name" value="CheY-like_superfamily"/>
</dbReference>
<dbReference type="RefSeq" id="WP_012107374.1">
    <property type="nucleotide sequence ID" value="NC_009712.1"/>
</dbReference>
<dbReference type="KEGG" id="mbn:Mboo_1807"/>
<dbReference type="HOGENOM" id="CLU_000445_14_0_2"/>
<keyword evidence="1 2" id="KW-0597">Phosphoprotein</keyword>
<dbReference type="GeneID" id="5411986"/>
<protein>
    <submittedName>
        <fullName evidence="5">Putative PAS/PAC sensor protein</fullName>
    </submittedName>
</protein>
<dbReference type="STRING" id="456442.Mboo_1807"/>
<feature type="domain" description="Response regulatory" evidence="3">
    <location>
        <begin position="5"/>
        <end position="120"/>
    </location>
</feature>
<dbReference type="InterPro" id="IPR050595">
    <property type="entry name" value="Bact_response_regulator"/>
</dbReference>
<dbReference type="OrthoDB" id="2830at2157"/>
<gene>
    <name evidence="5" type="ordered locus">Mboo_1807</name>
</gene>
<dbReference type="eggNOG" id="arCOG06537">
    <property type="taxonomic scope" value="Archaea"/>
</dbReference>
<dbReference type="SUPFAM" id="SSF55785">
    <property type="entry name" value="PYP-like sensor domain (PAS domain)"/>
    <property type="match status" value="1"/>
</dbReference>
<dbReference type="Pfam" id="PF00072">
    <property type="entry name" value="Response_reg"/>
    <property type="match status" value="1"/>
</dbReference>
<organism evidence="5 6">
    <name type="scientific">Methanoregula boonei (strain DSM 21154 / JCM 14090 / 6A8)</name>
    <dbReference type="NCBI Taxonomy" id="456442"/>
    <lineage>
        <taxon>Archaea</taxon>
        <taxon>Methanobacteriati</taxon>
        <taxon>Methanobacteriota</taxon>
        <taxon>Stenosarchaea group</taxon>
        <taxon>Methanomicrobia</taxon>
        <taxon>Methanomicrobiales</taxon>
        <taxon>Methanoregulaceae</taxon>
        <taxon>Methanoregula</taxon>
    </lineage>
</organism>
<dbReference type="PANTHER" id="PTHR44591:SF3">
    <property type="entry name" value="RESPONSE REGULATORY DOMAIN-CONTAINING PROTEIN"/>
    <property type="match status" value="1"/>
</dbReference>
<dbReference type="EMBL" id="CP000780">
    <property type="protein sequence ID" value="ABS56323.1"/>
    <property type="molecule type" value="Genomic_DNA"/>
</dbReference>
<dbReference type="GO" id="GO:0006355">
    <property type="term" value="P:regulation of DNA-templated transcription"/>
    <property type="evidence" value="ECO:0007669"/>
    <property type="project" value="InterPro"/>
</dbReference>
<reference evidence="6" key="1">
    <citation type="journal article" date="2015" name="Microbiology">
        <title>Genome of Methanoregula boonei 6A8 reveals adaptations to oligotrophic peatland environments.</title>
        <authorList>
            <person name="Braeuer S."/>
            <person name="Cadillo-Quiroz H."/>
            <person name="Kyrpides N."/>
            <person name="Woyke T."/>
            <person name="Goodwin L."/>
            <person name="Detter C."/>
            <person name="Podell S."/>
            <person name="Yavitt J.B."/>
            <person name="Zinder S.H."/>
        </authorList>
    </citation>
    <scope>NUCLEOTIDE SEQUENCE [LARGE SCALE GENOMIC DNA]</scope>
    <source>
        <strain evidence="6">DSM 21154 / JCM 14090 / 6A8</strain>
    </source>
</reference>
<dbReference type="NCBIfam" id="TIGR00229">
    <property type="entry name" value="sensory_box"/>
    <property type="match status" value="1"/>
</dbReference>
<dbReference type="GO" id="GO:0000160">
    <property type="term" value="P:phosphorelay signal transduction system"/>
    <property type="evidence" value="ECO:0007669"/>
    <property type="project" value="InterPro"/>
</dbReference>
<feature type="domain" description="PAS" evidence="4">
    <location>
        <begin position="132"/>
        <end position="205"/>
    </location>
</feature>
<dbReference type="InterPro" id="IPR035965">
    <property type="entry name" value="PAS-like_dom_sf"/>
</dbReference>
<keyword evidence="6" id="KW-1185">Reference proteome</keyword>
<evidence type="ECO:0000313" key="6">
    <source>
        <dbReference type="Proteomes" id="UP000002408"/>
    </source>
</evidence>
<dbReference type="PANTHER" id="PTHR44591">
    <property type="entry name" value="STRESS RESPONSE REGULATOR PROTEIN 1"/>
    <property type="match status" value="1"/>
</dbReference>
<proteinExistence type="predicted"/>
<dbReference type="AlphaFoldDB" id="A7I9B2"/>
<dbReference type="CDD" id="cd00130">
    <property type="entry name" value="PAS"/>
    <property type="match status" value="1"/>
</dbReference>
<dbReference type="InterPro" id="IPR013767">
    <property type="entry name" value="PAS_fold"/>
</dbReference>
<evidence type="ECO:0000313" key="5">
    <source>
        <dbReference type="EMBL" id="ABS56323.1"/>
    </source>
</evidence>
<dbReference type="InterPro" id="IPR000014">
    <property type="entry name" value="PAS"/>
</dbReference>
<dbReference type="InterPro" id="IPR001789">
    <property type="entry name" value="Sig_transdc_resp-reg_receiver"/>
</dbReference>
<accession>A7I9B2</accession>